<accession>A0AAW3ZXH2</accession>
<proteinExistence type="predicted"/>
<keyword evidence="1" id="KW-0812">Transmembrane</keyword>
<protein>
    <submittedName>
        <fullName evidence="2">Uncharacterized protein</fullName>
    </submittedName>
</protein>
<name>A0AAW3ZXH2_9BACT</name>
<reference evidence="2 3" key="1">
    <citation type="submission" date="2015-08" db="EMBL/GenBank/DDBJ databases">
        <title>Comparative genomics of the Campylobacter concisus group.</title>
        <authorList>
            <person name="Yee E."/>
            <person name="Chapman M.H."/>
            <person name="Huynh S."/>
            <person name="Bono J.L."/>
            <person name="On S.L."/>
            <person name="St Leger J."/>
            <person name="Foster G."/>
            <person name="Parker C.T."/>
            <person name="Miller W.G."/>
        </authorList>
    </citation>
    <scope>NUCLEOTIDE SEQUENCE [LARGE SCALE GENOMIC DNA]</scope>
    <source>
        <strain evidence="2 3">RM9337</strain>
    </source>
</reference>
<gene>
    <name evidence="2" type="ORF">CCAL9337_03180</name>
</gene>
<dbReference type="RefSeq" id="WP_170015724.1">
    <property type="nucleotide sequence ID" value="NZ_CP012545.1"/>
</dbReference>
<keyword evidence="1" id="KW-1133">Transmembrane helix</keyword>
<keyword evidence="3" id="KW-1185">Reference proteome</keyword>
<evidence type="ECO:0000256" key="1">
    <source>
        <dbReference type="SAM" id="Phobius"/>
    </source>
</evidence>
<keyword evidence="1" id="KW-0472">Membrane</keyword>
<evidence type="ECO:0000313" key="2">
    <source>
        <dbReference type="EMBL" id="MBE3607735.1"/>
    </source>
</evidence>
<feature type="transmembrane region" description="Helical" evidence="1">
    <location>
        <begin position="17"/>
        <end position="38"/>
    </location>
</feature>
<dbReference type="Proteomes" id="UP000650616">
    <property type="component" value="Unassembled WGS sequence"/>
</dbReference>
<organism evidence="2 3">
    <name type="scientific">Campylobacter californiensis</name>
    <dbReference type="NCBI Taxonomy" id="1032243"/>
    <lineage>
        <taxon>Bacteria</taxon>
        <taxon>Pseudomonadati</taxon>
        <taxon>Campylobacterota</taxon>
        <taxon>Epsilonproteobacteria</taxon>
        <taxon>Campylobacterales</taxon>
        <taxon>Campylobacteraceae</taxon>
        <taxon>Campylobacter</taxon>
    </lineage>
</organism>
<dbReference type="EMBL" id="LIWG01000002">
    <property type="protein sequence ID" value="MBE3607735.1"/>
    <property type="molecule type" value="Genomic_DNA"/>
</dbReference>
<sequence>MSKRRDTSLEKIDVVKLLLYILIFIVICFVMIFAFIVPNIKEFKELSRENRSQMSSYSKVKQTYDGKIAALESLKEKNEFIISSYDAKFDKQKFINFASTFFNEVSLSEAEETNLDERFFLYQLNVTTSVKTPQKFYDFLDALSKYESIIRAEFPINMKGDGDKIHTIFNIRVYGLKP</sequence>
<dbReference type="AlphaFoldDB" id="A0AAW3ZXH2"/>
<comment type="caution">
    <text evidence="2">The sequence shown here is derived from an EMBL/GenBank/DDBJ whole genome shotgun (WGS) entry which is preliminary data.</text>
</comment>
<evidence type="ECO:0000313" key="3">
    <source>
        <dbReference type="Proteomes" id="UP000650616"/>
    </source>
</evidence>